<dbReference type="InParanoid" id="K3WVA3"/>
<reference evidence="9" key="2">
    <citation type="submission" date="2010-04" db="EMBL/GenBank/DDBJ databases">
        <authorList>
            <person name="Buell R."/>
            <person name="Hamilton J."/>
            <person name="Hostetler J."/>
        </authorList>
    </citation>
    <scope>NUCLEOTIDE SEQUENCE [LARGE SCALE GENOMIC DNA]</scope>
    <source>
        <strain evidence="9">DAOM:BR144</strain>
    </source>
</reference>
<evidence type="ECO:0000313" key="9">
    <source>
        <dbReference type="Proteomes" id="UP000019132"/>
    </source>
</evidence>
<evidence type="ECO:0000256" key="7">
    <source>
        <dbReference type="SAM" id="Phobius"/>
    </source>
</evidence>
<dbReference type="GO" id="GO:0006120">
    <property type="term" value="P:mitochondrial electron transport, NADH to ubiquinone"/>
    <property type="evidence" value="ECO:0007669"/>
    <property type="project" value="InterPro"/>
</dbReference>
<name>K3WVA3_GLOUD</name>
<accession>K3WVA3</accession>
<dbReference type="OMA" id="VESVWHI"/>
<protein>
    <submittedName>
        <fullName evidence="8">Uncharacterized protein</fullName>
    </submittedName>
</protein>
<comment type="subcellular location">
    <subcellularLocation>
        <location evidence="1">Mitochondrion inner membrane</location>
        <topology evidence="1">Multi-pass membrane protein</topology>
    </subcellularLocation>
</comment>
<keyword evidence="4 7" id="KW-1133">Transmembrane helix</keyword>
<dbReference type="GO" id="GO:0005743">
    <property type="term" value="C:mitochondrial inner membrane"/>
    <property type="evidence" value="ECO:0007669"/>
    <property type="project" value="UniProtKB-SubCell"/>
</dbReference>
<dbReference type="VEuPathDB" id="FungiDB:PYU1_G008883"/>
<proteinExistence type="predicted"/>
<dbReference type="InterPro" id="IPR039205">
    <property type="entry name" value="NDUFA11"/>
</dbReference>
<keyword evidence="5" id="KW-0496">Mitochondrion</keyword>
<dbReference type="Proteomes" id="UP000019132">
    <property type="component" value="Unassembled WGS sequence"/>
</dbReference>
<dbReference type="AlphaFoldDB" id="K3WVA3"/>
<evidence type="ECO:0000256" key="3">
    <source>
        <dbReference type="ARBA" id="ARBA00022792"/>
    </source>
</evidence>
<keyword evidence="3" id="KW-0999">Mitochondrion inner membrane</keyword>
<keyword evidence="6 7" id="KW-0472">Membrane</keyword>
<evidence type="ECO:0000256" key="2">
    <source>
        <dbReference type="ARBA" id="ARBA00022692"/>
    </source>
</evidence>
<dbReference type="PANTHER" id="PTHR21382">
    <property type="entry name" value="NADH-UBIQUINONE OXIDOREDUCTASE SUBUNIT"/>
    <property type="match status" value="1"/>
</dbReference>
<sequence>MSGPTGTEKIVLSTATGAFFGAAAGSVESVWSIPKLGDKLPKFSTQIKQIGVRSLVFATVGGLFATGEFASAKIRQKDDPLNAAVGGALVGIVPGVLKKNARVGVTTSAIAAIAMGVATYWSGTQQTSLEKYAAARFSDRT</sequence>
<feature type="transmembrane region" description="Helical" evidence="7">
    <location>
        <begin position="103"/>
        <end position="121"/>
    </location>
</feature>
<evidence type="ECO:0000256" key="1">
    <source>
        <dbReference type="ARBA" id="ARBA00004448"/>
    </source>
</evidence>
<reference evidence="9" key="1">
    <citation type="journal article" date="2010" name="Genome Biol.">
        <title>Genome sequence of the necrotrophic plant pathogen Pythium ultimum reveals original pathogenicity mechanisms and effector repertoire.</title>
        <authorList>
            <person name="Levesque C.A."/>
            <person name="Brouwer H."/>
            <person name="Cano L."/>
            <person name="Hamilton J.P."/>
            <person name="Holt C."/>
            <person name="Huitema E."/>
            <person name="Raffaele S."/>
            <person name="Robideau G.P."/>
            <person name="Thines M."/>
            <person name="Win J."/>
            <person name="Zerillo M.M."/>
            <person name="Beakes G.W."/>
            <person name="Boore J.L."/>
            <person name="Busam D."/>
            <person name="Dumas B."/>
            <person name="Ferriera S."/>
            <person name="Fuerstenberg S.I."/>
            <person name="Gachon C.M."/>
            <person name="Gaulin E."/>
            <person name="Govers F."/>
            <person name="Grenville-Briggs L."/>
            <person name="Horner N."/>
            <person name="Hostetler J."/>
            <person name="Jiang R.H."/>
            <person name="Johnson J."/>
            <person name="Krajaejun T."/>
            <person name="Lin H."/>
            <person name="Meijer H.J."/>
            <person name="Moore B."/>
            <person name="Morris P."/>
            <person name="Phuntmart V."/>
            <person name="Puiu D."/>
            <person name="Shetty J."/>
            <person name="Stajich J.E."/>
            <person name="Tripathy S."/>
            <person name="Wawra S."/>
            <person name="van West P."/>
            <person name="Whitty B.R."/>
            <person name="Coutinho P.M."/>
            <person name="Henrissat B."/>
            <person name="Martin F."/>
            <person name="Thomas P.D."/>
            <person name="Tyler B.M."/>
            <person name="De Vries R.P."/>
            <person name="Kamoun S."/>
            <person name="Yandell M."/>
            <person name="Tisserat N."/>
            <person name="Buell C.R."/>
        </authorList>
    </citation>
    <scope>NUCLEOTIDE SEQUENCE</scope>
    <source>
        <strain evidence="9">DAOM:BR144</strain>
    </source>
</reference>
<keyword evidence="9" id="KW-1185">Reference proteome</keyword>
<dbReference type="EMBL" id="GL376599">
    <property type="status" value="NOT_ANNOTATED_CDS"/>
    <property type="molecule type" value="Genomic_DNA"/>
</dbReference>
<evidence type="ECO:0000256" key="5">
    <source>
        <dbReference type="ARBA" id="ARBA00023128"/>
    </source>
</evidence>
<evidence type="ECO:0000256" key="4">
    <source>
        <dbReference type="ARBA" id="ARBA00022989"/>
    </source>
</evidence>
<dbReference type="eggNOG" id="ENOG502S4BG">
    <property type="taxonomic scope" value="Eukaryota"/>
</dbReference>
<dbReference type="Pfam" id="PF02466">
    <property type="entry name" value="Tim17"/>
    <property type="match status" value="1"/>
</dbReference>
<dbReference type="HOGENOM" id="CLU_152252_0_0_1"/>
<reference evidence="8" key="3">
    <citation type="submission" date="2015-02" db="UniProtKB">
        <authorList>
            <consortium name="EnsemblProtists"/>
        </authorList>
    </citation>
    <scope>IDENTIFICATION</scope>
    <source>
        <strain evidence="8">DAOM BR144</strain>
    </source>
</reference>
<dbReference type="PANTHER" id="PTHR21382:SF1">
    <property type="entry name" value="NADH DEHYDROGENASE [UBIQUINONE] 1 ALPHA SUBCOMPLEX SUBUNIT 11"/>
    <property type="match status" value="1"/>
</dbReference>
<dbReference type="EnsemblProtists" id="PYU1_T008901">
    <property type="protein sequence ID" value="PYU1_T008901"/>
    <property type="gene ID" value="PYU1_G008883"/>
</dbReference>
<dbReference type="STRING" id="431595.K3WVA3"/>
<evidence type="ECO:0000313" key="8">
    <source>
        <dbReference type="EnsemblProtists" id="PYU1_T008901"/>
    </source>
</evidence>
<feature type="transmembrane region" description="Helical" evidence="7">
    <location>
        <begin position="50"/>
        <end position="69"/>
    </location>
</feature>
<organism evidence="8 9">
    <name type="scientific">Globisporangium ultimum (strain ATCC 200006 / CBS 805.95 / DAOM BR144)</name>
    <name type="common">Pythium ultimum</name>
    <dbReference type="NCBI Taxonomy" id="431595"/>
    <lineage>
        <taxon>Eukaryota</taxon>
        <taxon>Sar</taxon>
        <taxon>Stramenopiles</taxon>
        <taxon>Oomycota</taxon>
        <taxon>Peronosporomycetes</taxon>
        <taxon>Pythiales</taxon>
        <taxon>Pythiaceae</taxon>
        <taxon>Globisporangium</taxon>
    </lineage>
</organism>
<keyword evidence="2 7" id="KW-0812">Transmembrane</keyword>
<evidence type="ECO:0000256" key="6">
    <source>
        <dbReference type="ARBA" id="ARBA00023136"/>
    </source>
</evidence>
<dbReference type="GO" id="GO:0045271">
    <property type="term" value="C:respiratory chain complex I"/>
    <property type="evidence" value="ECO:0007669"/>
    <property type="project" value="InterPro"/>
</dbReference>